<feature type="region of interest" description="Disordered" evidence="1">
    <location>
        <begin position="1"/>
        <end position="22"/>
    </location>
</feature>
<sequence>MRDATVRSTYRQAPGGSVRWTQQSRHRLRAETLLRTYDLPGAATVGGNQNLMSVDIFCPACGYDDCVQSVPAIRASGTATAYGTGYYTGVGVGSGGLLPVVGSSTFEQTSSTELAASLAAEPNLRGAGRLTFWALVLALPAVAVAVITVGSCQRNANPDHLTEPQC</sequence>
<evidence type="ECO:0000256" key="2">
    <source>
        <dbReference type="SAM" id="Phobius"/>
    </source>
</evidence>
<evidence type="ECO:0000256" key="1">
    <source>
        <dbReference type="SAM" id="MobiDB-lite"/>
    </source>
</evidence>
<feature type="transmembrane region" description="Helical" evidence="2">
    <location>
        <begin position="130"/>
        <end position="150"/>
    </location>
</feature>
<gene>
    <name evidence="3" type="ORF">ACFYTH_35585</name>
</gene>
<comment type="caution">
    <text evidence="3">The sequence shown here is derived from an EMBL/GenBank/DDBJ whole genome shotgun (WGS) entry which is preliminary data.</text>
</comment>
<keyword evidence="2" id="KW-1133">Transmembrane helix</keyword>
<dbReference type="RefSeq" id="WP_387256366.1">
    <property type="nucleotide sequence ID" value="NZ_JBIALX010000040.1"/>
</dbReference>
<name>A0ABW6NUE7_9NOCA</name>
<keyword evidence="4" id="KW-1185">Reference proteome</keyword>
<organism evidence="3 4">
    <name type="scientific">Nocardia africana</name>
    <dbReference type="NCBI Taxonomy" id="134964"/>
    <lineage>
        <taxon>Bacteria</taxon>
        <taxon>Bacillati</taxon>
        <taxon>Actinomycetota</taxon>
        <taxon>Actinomycetes</taxon>
        <taxon>Mycobacteriales</taxon>
        <taxon>Nocardiaceae</taxon>
        <taxon>Nocardia</taxon>
    </lineage>
</organism>
<evidence type="ECO:0000313" key="3">
    <source>
        <dbReference type="EMBL" id="MFF0458693.1"/>
    </source>
</evidence>
<feature type="compositionally biased region" description="Polar residues" evidence="1">
    <location>
        <begin position="1"/>
        <end position="11"/>
    </location>
</feature>
<dbReference type="Proteomes" id="UP001601521">
    <property type="component" value="Unassembled WGS sequence"/>
</dbReference>
<reference evidence="3 4" key="1">
    <citation type="submission" date="2024-10" db="EMBL/GenBank/DDBJ databases">
        <title>The Natural Products Discovery Center: Release of the First 8490 Sequenced Strains for Exploring Actinobacteria Biosynthetic Diversity.</title>
        <authorList>
            <person name="Kalkreuter E."/>
            <person name="Kautsar S.A."/>
            <person name="Yang D."/>
            <person name="Bader C.D."/>
            <person name="Teijaro C.N."/>
            <person name="Fluegel L."/>
            <person name="Davis C.M."/>
            <person name="Simpson J.R."/>
            <person name="Lauterbach L."/>
            <person name="Steele A.D."/>
            <person name="Gui C."/>
            <person name="Meng S."/>
            <person name="Li G."/>
            <person name="Viehrig K."/>
            <person name="Ye F."/>
            <person name="Su P."/>
            <person name="Kiefer A.F."/>
            <person name="Nichols A."/>
            <person name="Cepeda A.J."/>
            <person name="Yan W."/>
            <person name="Fan B."/>
            <person name="Jiang Y."/>
            <person name="Adhikari A."/>
            <person name="Zheng C.-J."/>
            <person name="Schuster L."/>
            <person name="Cowan T.M."/>
            <person name="Smanski M.J."/>
            <person name="Chevrette M.G."/>
            <person name="De Carvalho L.P.S."/>
            <person name="Shen B."/>
        </authorList>
    </citation>
    <scope>NUCLEOTIDE SEQUENCE [LARGE SCALE GENOMIC DNA]</scope>
    <source>
        <strain evidence="3 4">NPDC004550</strain>
    </source>
</reference>
<accession>A0ABW6NUE7</accession>
<protein>
    <submittedName>
        <fullName evidence="3">Uncharacterized protein</fullName>
    </submittedName>
</protein>
<keyword evidence="2" id="KW-0812">Transmembrane</keyword>
<keyword evidence="2" id="KW-0472">Membrane</keyword>
<proteinExistence type="predicted"/>
<dbReference type="EMBL" id="JBIALX010000040">
    <property type="protein sequence ID" value="MFF0458693.1"/>
    <property type="molecule type" value="Genomic_DNA"/>
</dbReference>
<evidence type="ECO:0000313" key="4">
    <source>
        <dbReference type="Proteomes" id="UP001601521"/>
    </source>
</evidence>